<keyword evidence="7" id="KW-1133">Transmembrane helix</keyword>
<keyword evidence="9" id="KW-0325">Glycoprotein</keyword>
<comment type="caution">
    <text evidence="12">The sequence shown here is derived from an EMBL/GenBank/DDBJ whole genome shotgun (WGS) entry which is preliminary data.</text>
</comment>
<evidence type="ECO:0000256" key="3">
    <source>
        <dbReference type="ARBA" id="ARBA00022459"/>
    </source>
</evidence>
<evidence type="ECO:0000313" key="13">
    <source>
        <dbReference type="Proteomes" id="UP000253551"/>
    </source>
</evidence>
<keyword evidence="13" id="KW-1185">Reference proteome</keyword>
<organism evidence="12 13">
    <name type="scientific">Rhizopus stolonifer</name>
    <name type="common">Rhizopus nigricans</name>
    <dbReference type="NCBI Taxonomy" id="4846"/>
    <lineage>
        <taxon>Eukaryota</taxon>
        <taxon>Fungi</taxon>
        <taxon>Fungi incertae sedis</taxon>
        <taxon>Mucoromycota</taxon>
        <taxon>Mucoromycotina</taxon>
        <taxon>Mucoromycetes</taxon>
        <taxon>Mucorales</taxon>
        <taxon>Mucorineae</taxon>
        <taxon>Rhizopodaceae</taxon>
        <taxon>Rhizopus</taxon>
    </lineage>
</organism>
<dbReference type="GO" id="GO:0048288">
    <property type="term" value="P:nuclear membrane fusion involved in karyogamy"/>
    <property type="evidence" value="ECO:0007669"/>
    <property type="project" value="UniProtKB-UniRule"/>
</dbReference>
<keyword evidence="4" id="KW-0812">Transmembrane</keyword>
<accession>A0A367K790</accession>
<dbReference type="GO" id="GO:0005789">
    <property type="term" value="C:endoplasmic reticulum membrane"/>
    <property type="evidence" value="ECO:0007669"/>
    <property type="project" value="UniProtKB-SubCell"/>
</dbReference>
<evidence type="ECO:0000256" key="11">
    <source>
        <dbReference type="RuleBase" id="RU368082"/>
    </source>
</evidence>
<keyword evidence="6 11" id="KW-0256">Endoplasmic reticulum</keyword>
<sequence length="334" mass="39314">MLTLCELSSARMKLPRECQTLNQPEQTTNCIQKLSASPQAWTSYSGYFRDIVLICFAIKYPLEKEILEKLHENITLNQIKNFDILHSQQKYLIQWREQEFDRLDVLRKSQIDLSRHMDQVNTYYRTTEDHIDHIMDSLVQLQNRAELSVIQYSDVITTHVDRVKKQLHEMLIYQTMEMDDVIDSLLFKLSQMDMHLEQGLLDQVKATQRWSEHLKNLEVEVAEKWKTSVDSANMDLNTAIHDSISQVKQLHNHLIDLKGQMSQVVQPLDRISENMGLLYLYGLATIKEWIMQLLAWALLYYQIQILFTNSSIQYSKVFSFVSSLGNRNREVRVI</sequence>
<keyword evidence="10 11" id="KW-0539">Nucleus</keyword>
<name>A0A367K790_RHIST</name>
<comment type="subcellular location">
    <subcellularLocation>
        <location evidence="11">Endoplasmic reticulum membrane</location>
    </subcellularLocation>
    <subcellularLocation>
        <location evidence="11">Nucleus membrane</location>
    </subcellularLocation>
</comment>
<keyword evidence="3 11" id="KW-0415">Karyogamy</keyword>
<comment type="similarity">
    <text evidence="2 11">Belongs to the KAR5 family.</text>
</comment>
<dbReference type="GO" id="GO:0031965">
    <property type="term" value="C:nuclear membrane"/>
    <property type="evidence" value="ECO:0007669"/>
    <property type="project" value="UniProtKB-SubCell"/>
</dbReference>
<evidence type="ECO:0000256" key="8">
    <source>
        <dbReference type="ARBA" id="ARBA00023136"/>
    </source>
</evidence>
<comment type="function">
    <text evidence="1 11">Required for nuclear membrane fusion during karyogamy.</text>
</comment>
<keyword evidence="8" id="KW-0472">Membrane</keyword>
<evidence type="ECO:0000256" key="2">
    <source>
        <dbReference type="ARBA" id="ARBA00010473"/>
    </source>
</evidence>
<evidence type="ECO:0000256" key="4">
    <source>
        <dbReference type="ARBA" id="ARBA00022692"/>
    </source>
</evidence>
<dbReference type="EMBL" id="PJQM01002118">
    <property type="protein sequence ID" value="RCH97999.1"/>
    <property type="molecule type" value="Genomic_DNA"/>
</dbReference>
<dbReference type="AlphaFoldDB" id="A0A367K790"/>
<evidence type="ECO:0000313" key="12">
    <source>
        <dbReference type="EMBL" id="RCH97999.1"/>
    </source>
</evidence>
<proteinExistence type="inferred from homology"/>
<dbReference type="GO" id="GO:0000742">
    <property type="term" value="P:karyogamy involved in conjugation with cellular fusion"/>
    <property type="evidence" value="ECO:0007669"/>
    <property type="project" value="UniProtKB-UniRule"/>
</dbReference>
<evidence type="ECO:0000256" key="1">
    <source>
        <dbReference type="ARBA" id="ARBA00003389"/>
    </source>
</evidence>
<keyword evidence="5 11" id="KW-0732">Signal</keyword>
<dbReference type="InterPro" id="IPR007292">
    <property type="entry name" value="Nuclear_fusion_Kar5"/>
</dbReference>
<evidence type="ECO:0000256" key="7">
    <source>
        <dbReference type="ARBA" id="ARBA00022989"/>
    </source>
</evidence>
<evidence type="ECO:0000256" key="9">
    <source>
        <dbReference type="ARBA" id="ARBA00023180"/>
    </source>
</evidence>
<reference evidence="12 13" key="1">
    <citation type="journal article" date="2018" name="G3 (Bethesda)">
        <title>Phylogenetic and Phylogenomic Definition of Rhizopus Species.</title>
        <authorList>
            <person name="Gryganskyi A.P."/>
            <person name="Golan J."/>
            <person name="Dolatabadi S."/>
            <person name="Mondo S."/>
            <person name="Robb S."/>
            <person name="Idnurm A."/>
            <person name="Muszewska A."/>
            <person name="Steczkiewicz K."/>
            <person name="Masonjones S."/>
            <person name="Liao H.L."/>
            <person name="Gajdeczka M.T."/>
            <person name="Anike F."/>
            <person name="Vuek A."/>
            <person name="Anishchenko I.M."/>
            <person name="Voigt K."/>
            <person name="de Hoog G.S."/>
            <person name="Smith M.E."/>
            <person name="Heitman J."/>
            <person name="Vilgalys R."/>
            <person name="Stajich J.E."/>
        </authorList>
    </citation>
    <scope>NUCLEOTIDE SEQUENCE [LARGE SCALE GENOMIC DNA]</scope>
    <source>
        <strain evidence="12 13">LSU 92-RS-03</strain>
    </source>
</reference>
<gene>
    <name evidence="12" type="primary">KAR5</name>
    <name evidence="12" type="ORF">CU098_005307</name>
</gene>
<evidence type="ECO:0000256" key="10">
    <source>
        <dbReference type="ARBA" id="ARBA00023242"/>
    </source>
</evidence>
<evidence type="ECO:0000256" key="6">
    <source>
        <dbReference type="ARBA" id="ARBA00022824"/>
    </source>
</evidence>
<dbReference type="PANTHER" id="PTHR28012">
    <property type="entry name" value="NUCLEAR FUSION PROTEIN KAR5"/>
    <property type="match status" value="1"/>
</dbReference>
<dbReference type="Pfam" id="PF04163">
    <property type="entry name" value="Tht1"/>
    <property type="match status" value="1"/>
</dbReference>
<dbReference type="Proteomes" id="UP000253551">
    <property type="component" value="Unassembled WGS sequence"/>
</dbReference>
<dbReference type="PANTHER" id="PTHR28012:SF1">
    <property type="entry name" value="NUCLEAR FUSION PROTEIN KAR5"/>
    <property type="match status" value="1"/>
</dbReference>
<evidence type="ECO:0000256" key="5">
    <source>
        <dbReference type="ARBA" id="ARBA00022729"/>
    </source>
</evidence>
<dbReference type="OrthoDB" id="5311848at2759"/>
<protein>
    <submittedName>
        <fullName evidence="12">Karyogamy protein</fullName>
    </submittedName>
</protein>